<evidence type="ECO:0000259" key="6">
    <source>
        <dbReference type="PROSITE" id="PS50977"/>
    </source>
</evidence>
<sequence>MSMQRHQPKSRPETIARRREIVKAAAEVFGAKGYTGGTLVDIAEQVGMTHAGILHHFGSKDQLLLEVLAYRDETDVEALEGRHIPDGADLFRHLVRTAFANEERAGIVQSFVVLSAESVTDEHPAREFFRGRYETLRGEIEHAFGVMCDQAGIDEPDTVAAAAAGILAVMDGLQVQWLLEPDGVALAESTEFAISAIVSAVLGQPFRFSTV</sequence>
<keyword evidence="1" id="KW-0678">Repressor</keyword>
<evidence type="ECO:0000313" key="7">
    <source>
        <dbReference type="EMBL" id="MFC7268157.1"/>
    </source>
</evidence>
<dbReference type="Gene3D" id="1.10.357.10">
    <property type="entry name" value="Tetracycline Repressor, domain 2"/>
    <property type="match status" value="1"/>
</dbReference>
<keyword evidence="2" id="KW-0805">Transcription regulation</keyword>
<proteinExistence type="predicted"/>
<dbReference type="InterPro" id="IPR001647">
    <property type="entry name" value="HTH_TetR"/>
</dbReference>
<protein>
    <submittedName>
        <fullName evidence="7">TetR/AcrR family transcriptional regulator</fullName>
    </submittedName>
</protein>
<feature type="domain" description="HTH tetR-type" evidence="6">
    <location>
        <begin position="15"/>
        <end position="75"/>
    </location>
</feature>
<dbReference type="Proteomes" id="UP001596507">
    <property type="component" value="Unassembled WGS sequence"/>
</dbReference>
<dbReference type="SUPFAM" id="SSF46689">
    <property type="entry name" value="Homeodomain-like"/>
    <property type="match status" value="1"/>
</dbReference>
<dbReference type="InterPro" id="IPR036271">
    <property type="entry name" value="Tet_transcr_reg_TetR-rel_C_sf"/>
</dbReference>
<dbReference type="PRINTS" id="PR00455">
    <property type="entry name" value="HTHTETR"/>
</dbReference>
<organism evidence="7 8">
    <name type="scientific">Microbacterium fluvii</name>
    <dbReference type="NCBI Taxonomy" id="415215"/>
    <lineage>
        <taxon>Bacteria</taxon>
        <taxon>Bacillati</taxon>
        <taxon>Actinomycetota</taxon>
        <taxon>Actinomycetes</taxon>
        <taxon>Micrococcales</taxon>
        <taxon>Microbacteriaceae</taxon>
        <taxon>Microbacterium</taxon>
    </lineage>
</organism>
<keyword evidence="4" id="KW-0804">Transcription</keyword>
<dbReference type="EMBL" id="JBHTBE010000001">
    <property type="protein sequence ID" value="MFC7268157.1"/>
    <property type="molecule type" value="Genomic_DNA"/>
</dbReference>
<name>A0ABW2H9Z8_9MICO</name>
<keyword evidence="8" id="KW-1185">Reference proteome</keyword>
<evidence type="ECO:0000313" key="8">
    <source>
        <dbReference type="Proteomes" id="UP001596507"/>
    </source>
</evidence>
<keyword evidence="3 5" id="KW-0238">DNA-binding</keyword>
<dbReference type="InterPro" id="IPR039538">
    <property type="entry name" value="BetI_C"/>
</dbReference>
<evidence type="ECO:0000256" key="5">
    <source>
        <dbReference type="PROSITE-ProRule" id="PRU00335"/>
    </source>
</evidence>
<dbReference type="SUPFAM" id="SSF48498">
    <property type="entry name" value="Tetracyclin repressor-like, C-terminal domain"/>
    <property type="match status" value="1"/>
</dbReference>
<dbReference type="Pfam" id="PF13977">
    <property type="entry name" value="TetR_C_6"/>
    <property type="match status" value="1"/>
</dbReference>
<dbReference type="Pfam" id="PF00440">
    <property type="entry name" value="TetR_N"/>
    <property type="match status" value="1"/>
</dbReference>
<dbReference type="PANTHER" id="PTHR30055">
    <property type="entry name" value="HTH-TYPE TRANSCRIPTIONAL REGULATOR RUTR"/>
    <property type="match status" value="1"/>
</dbReference>
<dbReference type="InterPro" id="IPR009057">
    <property type="entry name" value="Homeodomain-like_sf"/>
</dbReference>
<evidence type="ECO:0000256" key="3">
    <source>
        <dbReference type="ARBA" id="ARBA00023125"/>
    </source>
</evidence>
<evidence type="ECO:0000256" key="4">
    <source>
        <dbReference type="ARBA" id="ARBA00023163"/>
    </source>
</evidence>
<dbReference type="InterPro" id="IPR050109">
    <property type="entry name" value="HTH-type_TetR-like_transc_reg"/>
</dbReference>
<reference evidence="8" key="1">
    <citation type="journal article" date="2019" name="Int. J. Syst. Evol. Microbiol.">
        <title>The Global Catalogue of Microorganisms (GCM) 10K type strain sequencing project: providing services to taxonomists for standard genome sequencing and annotation.</title>
        <authorList>
            <consortium name="The Broad Institute Genomics Platform"/>
            <consortium name="The Broad Institute Genome Sequencing Center for Infectious Disease"/>
            <person name="Wu L."/>
            <person name="Ma J."/>
        </authorList>
    </citation>
    <scope>NUCLEOTIDE SEQUENCE [LARGE SCALE GENOMIC DNA]</scope>
    <source>
        <strain evidence="8">CGMCC 1.15772</strain>
    </source>
</reference>
<evidence type="ECO:0000256" key="1">
    <source>
        <dbReference type="ARBA" id="ARBA00022491"/>
    </source>
</evidence>
<dbReference type="PANTHER" id="PTHR30055:SF234">
    <property type="entry name" value="HTH-TYPE TRANSCRIPTIONAL REGULATOR BETI"/>
    <property type="match status" value="1"/>
</dbReference>
<feature type="DNA-binding region" description="H-T-H motif" evidence="5">
    <location>
        <begin position="38"/>
        <end position="57"/>
    </location>
</feature>
<gene>
    <name evidence="7" type="ORF">ACFQRL_04185</name>
</gene>
<comment type="caution">
    <text evidence="7">The sequence shown here is derived from an EMBL/GenBank/DDBJ whole genome shotgun (WGS) entry which is preliminary data.</text>
</comment>
<evidence type="ECO:0000256" key="2">
    <source>
        <dbReference type="ARBA" id="ARBA00023015"/>
    </source>
</evidence>
<dbReference type="PROSITE" id="PS50977">
    <property type="entry name" value="HTH_TETR_2"/>
    <property type="match status" value="1"/>
</dbReference>
<dbReference type="RefSeq" id="WP_262873072.1">
    <property type="nucleotide sequence ID" value="NZ_BAABKW010000005.1"/>
</dbReference>
<accession>A0ABW2H9Z8</accession>